<dbReference type="AlphaFoldDB" id="A0A9X2FSJ1"/>
<dbReference type="InterPro" id="IPR036388">
    <property type="entry name" value="WH-like_DNA-bd_sf"/>
</dbReference>
<gene>
    <name evidence="1" type="ORF">NJR55_02645</name>
</gene>
<comment type="caution">
    <text evidence="1">The sequence shown here is derived from an EMBL/GenBank/DDBJ whole genome shotgun (WGS) entry which is preliminary data.</text>
</comment>
<reference evidence="1" key="1">
    <citation type="submission" date="2022-06" db="EMBL/GenBank/DDBJ databases">
        <title>Idiomarina rhizosphaerae M1R2S28.</title>
        <authorList>
            <person name="Sun J.-Q."/>
            <person name="Li L.-F."/>
        </authorList>
    </citation>
    <scope>NUCLEOTIDE SEQUENCE</scope>
    <source>
        <strain evidence="1">M1R2S28</strain>
    </source>
</reference>
<dbReference type="Pfam" id="PF25212">
    <property type="entry name" value="HVO_A0114"/>
    <property type="match status" value="1"/>
</dbReference>
<dbReference type="InterPro" id="IPR036390">
    <property type="entry name" value="WH_DNA-bd_sf"/>
</dbReference>
<evidence type="ECO:0000313" key="1">
    <source>
        <dbReference type="EMBL" id="MCP1338479.1"/>
    </source>
</evidence>
<name>A0A9X2FSJ1_9GAMM</name>
<accession>A0A9X2FSJ1</accession>
<proteinExistence type="predicted"/>
<dbReference type="RefSeq" id="WP_253617588.1">
    <property type="nucleotide sequence ID" value="NZ_JAMZDE010000003.1"/>
</dbReference>
<keyword evidence="2" id="KW-1185">Reference proteome</keyword>
<dbReference type="EMBL" id="JAMZDE010000003">
    <property type="protein sequence ID" value="MCP1338479.1"/>
    <property type="molecule type" value="Genomic_DNA"/>
</dbReference>
<protein>
    <submittedName>
        <fullName evidence="1">MarR family transcriptional regulator</fullName>
    </submittedName>
</protein>
<dbReference type="SUPFAM" id="SSF46785">
    <property type="entry name" value="Winged helix' DNA-binding domain"/>
    <property type="match status" value="1"/>
</dbReference>
<sequence length="134" mass="15003">MMKAKIGIMSEALIRKRMLAIAAGKYESDASEPKVWYTSMAAVSHILNERNIELLRLIDKAQPQSLAELAELSGRHKSNLSKTLSTLSEKGFLKIEKHGNNMSKPVALYTDFEIVVDKYYEDKVVKATSEEEAA</sequence>
<dbReference type="Proteomes" id="UP001139474">
    <property type="component" value="Unassembled WGS sequence"/>
</dbReference>
<organism evidence="1 2">
    <name type="scientific">Idiomarina rhizosphaerae</name>
    <dbReference type="NCBI Taxonomy" id="2961572"/>
    <lineage>
        <taxon>Bacteria</taxon>
        <taxon>Pseudomonadati</taxon>
        <taxon>Pseudomonadota</taxon>
        <taxon>Gammaproteobacteria</taxon>
        <taxon>Alteromonadales</taxon>
        <taxon>Idiomarinaceae</taxon>
        <taxon>Idiomarina</taxon>
    </lineage>
</organism>
<dbReference type="Gene3D" id="1.10.10.10">
    <property type="entry name" value="Winged helix-like DNA-binding domain superfamily/Winged helix DNA-binding domain"/>
    <property type="match status" value="1"/>
</dbReference>
<evidence type="ECO:0000313" key="2">
    <source>
        <dbReference type="Proteomes" id="UP001139474"/>
    </source>
</evidence>